<dbReference type="PANTHER" id="PTHR30383">
    <property type="entry name" value="THIOESTERASE 1/PROTEASE 1/LYSOPHOSPHOLIPASE L1"/>
    <property type="match status" value="1"/>
</dbReference>
<evidence type="ECO:0000313" key="2">
    <source>
        <dbReference type="EMBL" id="CAK3845103.1"/>
    </source>
</evidence>
<feature type="domain" description="SGNH hydrolase-type esterase" evidence="1">
    <location>
        <begin position="19"/>
        <end position="219"/>
    </location>
</feature>
<dbReference type="SUPFAM" id="SSF52266">
    <property type="entry name" value="SGNH hydrolase"/>
    <property type="match status" value="1"/>
</dbReference>
<accession>A0AAI8YT83</accession>
<evidence type="ECO:0000313" key="3">
    <source>
        <dbReference type="Proteomes" id="UP001296104"/>
    </source>
</evidence>
<dbReference type="InterPro" id="IPR013830">
    <property type="entry name" value="SGNH_hydro"/>
</dbReference>
<reference evidence="2" key="1">
    <citation type="submission" date="2023-11" db="EMBL/GenBank/DDBJ databases">
        <authorList>
            <person name="Alioto T."/>
            <person name="Alioto T."/>
            <person name="Gomez Garrido J."/>
        </authorList>
    </citation>
    <scope>NUCLEOTIDE SEQUENCE</scope>
</reference>
<proteinExistence type="predicted"/>
<comment type="caution">
    <text evidence="2">The sequence shown here is derived from an EMBL/GenBank/DDBJ whole genome shotgun (WGS) entry which is preliminary data.</text>
</comment>
<dbReference type="EMBL" id="CAVMBE010000006">
    <property type="protein sequence ID" value="CAK3845103.1"/>
    <property type="molecule type" value="Genomic_DNA"/>
</dbReference>
<dbReference type="Pfam" id="PF13472">
    <property type="entry name" value="Lipase_GDSL_2"/>
    <property type="match status" value="1"/>
</dbReference>
<dbReference type="GO" id="GO:0004622">
    <property type="term" value="F:phosphatidylcholine lysophospholipase activity"/>
    <property type="evidence" value="ECO:0007669"/>
    <property type="project" value="TreeGrafter"/>
</dbReference>
<dbReference type="PANTHER" id="PTHR30383:SF19">
    <property type="entry name" value="FIBRONECTIN TYPE-III DOMAIN-CONTAINING PROTEIN"/>
    <property type="match status" value="1"/>
</dbReference>
<keyword evidence="3" id="KW-1185">Reference proteome</keyword>
<dbReference type="CDD" id="cd00229">
    <property type="entry name" value="SGNH_hydrolase"/>
    <property type="match status" value="1"/>
</dbReference>
<dbReference type="Proteomes" id="UP001296104">
    <property type="component" value="Unassembled WGS sequence"/>
</dbReference>
<gene>
    <name evidence="2" type="ORF">LECACI_7A001562</name>
</gene>
<protein>
    <recommendedName>
        <fullName evidence="1">SGNH hydrolase-type esterase domain-containing protein</fullName>
    </recommendedName>
</protein>
<dbReference type="Gene3D" id="3.40.50.1110">
    <property type="entry name" value="SGNH hydrolase"/>
    <property type="match status" value="1"/>
</dbReference>
<dbReference type="AlphaFoldDB" id="A0AAI8YT83"/>
<dbReference type="InterPro" id="IPR051532">
    <property type="entry name" value="Ester_Hydrolysis_Enzymes"/>
</dbReference>
<evidence type="ECO:0000259" key="1">
    <source>
        <dbReference type="Pfam" id="PF13472"/>
    </source>
</evidence>
<sequence length="232" mass="25576">MAPSNGIPRPDNSTLRILAFGDSLTEGYTDFGMTFHPYGDALRDTLQESFPNLEITVKVEGMSGDCVLPSLGGFNERLRGATKSREPPEFDLIILLGGTNDLAYKMGAGAEGSREIFEEGLEPLYEYVLETRSNLMVVTVPERAVDSRGSELGRRAKGYREELNRMITEWAKAHEQSTPKVFLFDLAPKVPYSGDDGKEPGERVWSPDGLHMSANGYDLVGRELAKLVGEIL</sequence>
<name>A0AAI8YT83_9PEZI</name>
<dbReference type="InterPro" id="IPR036514">
    <property type="entry name" value="SGNH_hydro_sf"/>
</dbReference>
<organism evidence="2 3">
    <name type="scientific">Lecanosticta acicola</name>
    <dbReference type="NCBI Taxonomy" id="111012"/>
    <lineage>
        <taxon>Eukaryota</taxon>
        <taxon>Fungi</taxon>
        <taxon>Dikarya</taxon>
        <taxon>Ascomycota</taxon>
        <taxon>Pezizomycotina</taxon>
        <taxon>Dothideomycetes</taxon>
        <taxon>Dothideomycetidae</taxon>
        <taxon>Mycosphaerellales</taxon>
        <taxon>Mycosphaerellaceae</taxon>
        <taxon>Lecanosticta</taxon>
    </lineage>
</organism>